<feature type="region of interest" description="Disordered" evidence="1">
    <location>
        <begin position="1"/>
        <end position="20"/>
    </location>
</feature>
<sequence length="101" mass="11232">MMIGKESHVDRRNPTSRKESGRCLERTLISLSVSDLNATMFAKQEDDRGTLAGAPTEVDQYIPTRQNIRRTDKRSLSSLYPGLSGQLSDGKALSFLPTDVF</sequence>
<accession>A0AAJ0F397</accession>
<keyword evidence="3" id="KW-1185">Reference proteome</keyword>
<gene>
    <name evidence="2" type="ORF">BDP55DRAFT_641586</name>
</gene>
<dbReference type="EMBL" id="JAHMHR010000001">
    <property type="protein sequence ID" value="KAK1701431.1"/>
    <property type="molecule type" value="Genomic_DNA"/>
</dbReference>
<comment type="caution">
    <text evidence="2">The sequence shown here is derived from an EMBL/GenBank/DDBJ whole genome shotgun (WGS) entry which is preliminary data.</text>
</comment>
<name>A0AAJ0F397_9PEZI</name>
<protein>
    <submittedName>
        <fullName evidence="2">Uncharacterized protein</fullName>
    </submittedName>
</protein>
<evidence type="ECO:0000313" key="2">
    <source>
        <dbReference type="EMBL" id="KAK1701431.1"/>
    </source>
</evidence>
<evidence type="ECO:0000256" key="1">
    <source>
        <dbReference type="SAM" id="MobiDB-lite"/>
    </source>
</evidence>
<dbReference type="GeneID" id="85457933"/>
<dbReference type="RefSeq" id="XP_060437186.1">
    <property type="nucleotide sequence ID" value="XM_060573407.1"/>
</dbReference>
<evidence type="ECO:0000313" key="3">
    <source>
        <dbReference type="Proteomes" id="UP001224890"/>
    </source>
</evidence>
<organism evidence="2 3">
    <name type="scientific">Colletotrichum godetiae</name>
    <dbReference type="NCBI Taxonomy" id="1209918"/>
    <lineage>
        <taxon>Eukaryota</taxon>
        <taxon>Fungi</taxon>
        <taxon>Dikarya</taxon>
        <taxon>Ascomycota</taxon>
        <taxon>Pezizomycotina</taxon>
        <taxon>Sordariomycetes</taxon>
        <taxon>Hypocreomycetidae</taxon>
        <taxon>Glomerellales</taxon>
        <taxon>Glomerellaceae</taxon>
        <taxon>Colletotrichum</taxon>
        <taxon>Colletotrichum acutatum species complex</taxon>
    </lineage>
</organism>
<reference evidence="2" key="1">
    <citation type="submission" date="2021-06" db="EMBL/GenBank/DDBJ databases">
        <title>Comparative genomics, transcriptomics and evolutionary studies reveal genomic signatures of adaptation to plant cell wall in hemibiotrophic fungi.</title>
        <authorList>
            <consortium name="DOE Joint Genome Institute"/>
            <person name="Baroncelli R."/>
            <person name="Diaz J.F."/>
            <person name="Benocci T."/>
            <person name="Peng M."/>
            <person name="Battaglia E."/>
            <person name="Haridas S."/>
            <person name="Andreopoulos W."/>
            <person name="Labutti K."/>
            <person name="Pangilinan J."/>
            <person name="Floch G.L."/>
            <person name="Makela M.R."/>
            <person name="Henrissat B."/>
            <person name="Grigoriev I.V."/>
            <person name="Crouch J.A."/>
            <person name="De Vries R.P."/>
            <person name="Sukno S.A."/>
            <person name="Thon M.R."/>
        </authorList>
    </citation>
    <scope>NUCLEOTIDE SEQUENCE</scope>
    <source>
        <strain evidence="2">CBS 193.32</strain>
    </source>
</reference>
<proteinExistence type="predicted"/>
<dbReference type="Proteomes" id="UP001224890">
    <property type="component" value="Unassembled WGS sequence"/>
</dbReference>
<dbReference type="AlphaFoldDB" id="A0AAJ0F397"/>